<gene>
    <name evidence="2" type="ORF">PFLmoz3_02295</name>
</gene>
<evidence type="ECO:0000313" key="3">
    <source>
        <dbReference type="Proteomes" id="UP000061348"/>
    </source>
</evidence>
<feature type="region of interest" description="Disordered" evidence="1">
    <location>
        <begin position="218"/>
        <end position="244"/>
    </location>
</feature>
<name>A0A120G7X3_PSEFL</name>
<evidence type="ECO:0000313" key="2">
    <source>
        <dbReference type="EMBL" id="KWV87911.1"/>
    </source>
</evidence>
<accession>A0A120G7X3</accession>
<organism evidence="2 3">
    <name type="scientific">Pseudomonas fluorescens</name>
    <dbReference type="NCBI Taxonomy" id="294"/>
    <lineage>
        <taxon>Bacteria</taxon>
        <taxon>Pseudomonadati</taxon>
        <taxon>Pseudomonadota</taxon>
        <taxon>Gammaproteobacteria</taxon>
        <taxon>Pseudomonadales</taxon>
        <taxon>Pseudomonadaceae</taxon>
        <taxon>Pseudomonas</taxon>
    </lineage>
</organism>
<dbReference type="EMBL" id="LCYA01000058">
    <property type="protein sequence ID" value="KWV87911.1"/>
    <property type="molecule type" value="Genomic_DNA"/>
</dbReference>
<dbReference type="Proteomes" id="UP000061348">
    <property type="component" value="Unassembled WGS sequence"/>
</dbReference>
<proteinExistence type="predicted"/>
<protein>
    <submittedName>
        <fullName evidence="2">Uncharacterized protein</fullName>
    </submittedName>
</protein>
<dbReference type="AlphaFoldDB" id="A0A120G7X3"/>
<comment type="caution">
    <text evidence="2">The sequence shown here is derived from an EMBL/GenBank/DDBJ whole genome shotgun (WGS) entry which is preliminary data.</text>
</comment>
<sequence>MQVVRAGPDVQGDQRPEVHDRQTIGIHRALGLFGHEVVHHAEEARSQEKAYRVVPIPPLHHGIGRTAVQRVGLGQADRDFQVIDDMQNGHGDDERAEEPVTHIDVLGLAFHDRAEEHDGVGDPDDGDQDVDRPFQLGVFLGAGVAQWQADGGQQDHKLPAPEAERGDFRREQLRLAGALHRVKGAGEQRTATEREDHRIGVQWAQTAEAGPGQIEVERRPNQLGREKNPEPHADDAPHHRHNGELADHLVVIGGT</sequence>
<evidence type="ECO:0000256" key="1">
    <source>
        <dbReference type="SAM" id="MobiDB-lite"/>
    </source>
</evidence>
<reference evidence="2 3" key="1">
    <citation type="submission" date="2015-05" db="EMBL/GenBank/DDBJ databases">
        <title>A genomic and transcriptomic approach to investigate the blue pigment phenotype in Pseudomonas fluorescens.</title>
        <authorList>
            <person name="Andreani N.A."/>
            <person name="Cardazzo B."/>
        </authorList>
    </citation>
    <scope>NUCLEOTIDE SEQUENCE [LARGE SCALE GENOMIC DNA]</scope>
    <source>
        <strain evidence="2 3">Ps_22</strain>
    </source>
</reference>